<dbReference type="RefSeq" id="WP_029446640.1">
    <property type="nucleotide sequence ID" value="NZ_CP009976.1"/>
</dbReference>
<sequence length="67" mass="7298">MKLLFTCYISPCSYDGTVASIDLDKDTIDEEVVIDSSQLMSSYSNGVVELNILIARTNKSISSSSKT</sequence>
<protein>
    <submittedName>
        <fullName evidence="1">Uncharacterized protein</fullName>
    </submittedName>
</protein>
<organism evidence="1 2">
    <name type="scientific">Cellulophaga baltica 18</name>
    <dbReference type="NCBI Taxonomy" id="1348584"/>
    <lineage>
        <taxon>Bacteria</taxon>
        <taxon>Pseudomonadati</taxon>
        <taxon>Bacteroidota</taxon>
        <taxon>Flavobacteriia</taxon>
        <taxon>Flavobacteriales</taxon>
        <taxon>Flavobacteriaceae</taxon>
        <taxon>Cellulophaga</taxon>
    </lineage>
</organism>
<name>A0AAU8RI34_9FLAO</name>
<evidence type="ECO:0000313" key="1">
    <source>
        <dbReference type="EMBL" id="AIZ42911.1"/>
    </source>
</evidence>
<gene>
    <name evidence="1" type="ORF">M666_15865</name>
</gene>
<dbReference type="EMBL" id="CP009976">
    <property type="protein sequence ID" value="AIZ42911.1"/>
    <property type="molecule type" value="Genomic_DNA"/>
</dbReference>
<proteinExistence type="predicted"/>
<dbReference type="AlphaFoldDB" id="A0AAU8RI34"/>
<dbReference type="Proteomes" id="UP000030786">
    <property type="component" value="Chromosome"/>
</dbReference>
<dbReference type="KEGG" id="cbat:M666_15865"/>
<reference evidence="1 2" key="1">
    <citation type="journal article" date="2014" name="Environ. Microbiol.">
        <title>Contrasting genomic patterns and infection strategies of two co-existing Bacteroidetes podovirus genera.</title>
        <authorList>
            <person name="Holmfeldt K."/>
            <person name="Howard-Varona C."/>
            <person name="Solonenko N."/>
            <person name="Sullivan M.B."/>
        </authorList>
    </citation>
    <scope>NUCLEOTIDE SEQUENCE [LARGE SCALE GENOMIC DNA]</scope>
    <source>
        <strain evidence="1 2">18</strain>
    </source>
</reference>
<accession>A0AAU8RI34</accession>
<dbReference type="GeneID" id="78062199"/>
<evidence type="ECO:0000313" key="2">
    <source>
        <dbReference type="Proteomes" id="UP000030786"/>
    </source>
</evidence>